<proteinExistence type="predicted"/>
<name>B1X022_CROS5</name>
<dbReference type="Proteomes" id="UP000001203">
    <property type="component" value="Chromosome circular"/>
</dbReference>
<evidence type="ECO:0000313" key="2">
    <source>
        <dbReference type="EMBL" id="ACB52921.1"/>
    </source>
</evidence>
<sequence>MILVLLILLYYINYRLPRQIRKFLYNKSSLHFNKIFEGGIILSMTITKVSSGSQKKFSRPRRWFEKIMALIVLANYILVIFDLTYIPLRDFWLQGKVQLYIKIGTFEKEIPKPPLRVIPDSVSEIITNYDIIKGIEPYRDTALYLERVEDLNEAVNQLVSQQAFTDPNTTDNRASQDNIEQILADLRERSIGMLQDNPFLIANKTGTLERIKNKMREHVFGTEDSSAKDAFEQFWSEKNFRQNGWRNELNFFDQQIAPLISTNYFRPVGENGEPVNNFGLIDFPFFLLFLTEFLARSWYISRRHTGVSWFDAMLWRWYDIFLLIPILRFLRIIPLIIRLDESNLIDLKAIKKQASQGFVAGIAQDITEVVIIQVVNQIQGTIQDGTVRDILVRQNTRQYVDINDVNETSELVKLMANLVINKVMPEIRPEAEAFLRYNVDKALTQTPAYRGLENVPGVKVMQHQLTERLVSQLYQGLSVGLQGLLIEDPEFDLLLEKLVEKFSNSLGTELQAEHSIDQIESLLNDLLEEIKINYVQNLSQENIENILEQTRALRQGTQTQVTQYR</sequence>
<dbReference type="AlphaFoldDB" id="B1X022"/>
<keyword evidence="1" id="KW-0812">Transmembrane</keyword>
<accession>B1X022</accession>
<dbReference type="HOGENOM" id="CLU_028584_0_0_3"/>
<dbReference type="eggNOG" id="COG3779">
    <property type="taxonomic scope" value="Bacteria"/>
</dbReference>
<keyword evidence="1" id="KW-0472">Membrane</keyword>
<protein>
    <submittedName>
        <fullName evidence="2">Uncharacterized protein</fullName>
    </submittedName>
</protein>
<dbReference type="STRING" id="43989.cce_3573"/>
<keyword evidence="3" id="KW-1185">Reference proteome</keyword>
<dbReference type="KEGG" id="cyt:cce_3573"/>
<evidence type="ECO:0000256" key="1">
    <source>
        <dbReference type="SAM" id="Phobius"/>
    </source>
</evidence>
<organism evidence="2 3">
    <name type="scientific">Crocosphaera subtropica (strain ATCC 51142 / BH68)</name>
    <name type="common">Cyanothece sp. (strain ATCC 51142)</name>
    <dbReference type="NCBI Taxonomy" id="43989"/>
    <lineage>
        <taxon>Bacteria</taxon>
        <taxon>Bacillati</taxon>
        <taxon>Cyanobacteriota</taxon>
        <taxon>Cyanophyceae</taxon>
        <taxon>Oscillatoriophycideae</taxon>
        <taxon>Chroococcales</taxon>
        <taxon>Aphanothecaceae</taxon>
        <taxon>Crocosphaera</taxon>
        <taxon>Crocosphaera subtropica</taxon>
    </lineage>
</organism>
<feature type="transmembrane region" description="Helical" evidence="1">
    <location>
        <begin position="67"/>
        <end position="88"/>
    </location>
</feature>
<evidence type="ECO:0000313" key="3">
    <source>
        <dbReference type="Proteomes" id="UP000001203"/>
    </source>
</evidence>
<reference evidence="2 3" key="1">
    <citation type="journal article" date="2008" name="Proc. Natl. Acad. Sci. U.S.A.">
        <title>The genome of Cyanothece 51142, a unicellular diazotrophic cyanobacterium important in the marine nitrogen cycle.</title>
        <authorList>
            <person name="Welsh E.A."/>
            <person name="Liberton M."/>
            <person name="Stoeckel J."/>
            <person name="Loh T."/>
            <person name="Elvitigala T."/>
            <person name="Wang C."/>
            <person name="Wollam A."/>
            <person name="Fulton R.S."/>
            <person name="Clifton S.W."/>
            <person name="Jacobs J.M."/>
            <person name="Aurora R."/>
            <person name="Ghosh B.K."/>
            <person name="Sherman L.A."/>
            <person name="Smith R.D."/>
            <person name="Wilson R.K."/>
            <person name="Pakrasi H.B."/>
        </authorList>
    </citation>
    <scope>NUCLEOTIDE SEQUENCE [LARGE SCALE GENOMIC DNA]</scope>
    <source>
        <strain evidence="3">ATCC 51142 / BH68</strain>
    </source>
</reference>
<keyword evidence="1" id="KW-1133">Transmembrane helix</keyword>
<gene>
    <name evidence="2" type="ordered locus">cce_3573</name>
</gene>
<dbReference type="EMBL" id="CP000806">
    <property type="protein sequence ID" value="ACB52921.1"/>
    <property type="molecule type" value="Genomic_DNA"/>
</dbReference>